<gene>
    <name evidence="1" type="ORF">CSSPJE1EN2_LOCUS17946</name>
</gene>
<accession>A0ABP1BJG6</accession>
<evidence type="ECO:0000313" key="1">
    <source>
        <dbReference type="EMBL" id="CAK9875724.1"/>
    </source>
</evidence>
<keyword evidence="2" id="KW-1185">Reference proteome</keyword>
<reference evidence="1" key="1">
    <citation type="submission" date="2024-03" db="EMBL/GenBank/DDBJ databases">
        <authorList>
            <consortium name="ELIXIR-Norway"/>
            <consortium name="Elixir Norway"/>
        </authorList>
    </citation>
    <scope>NUCLEOTIDE SEQUENCE</scope>
</reference>
<sequence length="192" mass="21468">MHGKEKDTYEYFKEYKHTKEDCSWTQKKICFFNCKRNCQANEGANGGQCIIVGVAHHLQLFDRLSLTAKKVIVMHVMGVKNVHDVLPEISVLAKQIQPQGPKKTKGLKPHAQRLEDLAVVQWALGDGVTLVDVIDKGVKLEKHMENYSLAPTSVQVKVRELGHMDIEACAIMQEGESENQVLSPCACPPMTT</sequence>
<organism evidence="1 2">
    <name type="scientific">Sphagnum jensenii</name>
    <dbReference type="NCBI Taxonomy" id="128206"/>
    <lineage>
        <taxon>Eukaryota</taxon>
        <taxon>Viridiplantae</taxon>
        <taxon>Streptophyta</taxon>
        <taxon>Embryophyta</taxon>
        <taxon>Bryophyta</taxon>
        <taxon>Sphagnophytina</taxon>
        <taxon>Sphagnopsida</taxon>
        <taxon>Sphagnales</taxon>
        <taxon>Sphagnaceae</taxon>
        <taxon>Sphagnum</taxon>
    </lineage>
</organism>
<name>A0ABP1BJG6_9BRYO</name>
<dbReference type="EMBL" id="OZ023706">
    <property type="protein sequence ID" value="CAK9875724.1"/>
    <property type="molecule type" value="Genomic_DNA"/>
</dbReference>
<proteinExistence type="predicted"/>
<dbReference type="Proteomes" id="UP001497522">
    <property type="component" value="Chromosome 5"/>
</dbReference>
<protein>
    <submittedName>
        <fullName evidence="1">Uncharacterized protein</fullName>
    </submittedName>
</protein>
<evidence type="ECO:0000313" key="2">
    <source>
        <dbReference type="Proteomes" id="UP001497522"/>
    </source>
</evidence>